<dbReference type="GO" id="GO:0034058">
    <property type="term" value="P:endosomal vesicle fusion"/>
    <property type="evidence" value="ECO:0007669"/>
    <property type="project" value="TreeGrafter"/>
</dbReference>
<organism evidence="2">
    <name type="scientific">Arcella intermedia</name>
    <dbReference type="NCBI Taxonomy" id="1963864"/>
    <lineage>
        <taxon>Eukaryota</taxon>
        <taxon>Amoebozoa</taxon>
        <taxon>Tubulinea</taxon>
        <taxon>Elardia</taxon>
        <taxon>Arcellinida</taxon>
        <taxon>Sphaerothecina</taxon>
        <taxon>Arcellidae</taxon>
        <taxon>Arcella</taxon>
    </lineage>
</organism>
<dbReference type="InterPro" id="IPR001680">
    <property type="entry name" value="WD40_rpt"/>
</dbReference>
<dbReference type="GO" id="GO:0030897">
    <property type="term" value="C:HOPS complex"/>
    <property type="evidence" value="ECO:0007669"/>
    <property type="project" value="TreeGrafter"/>
</dbReference>
<dbReference type="Pfam" id="PF23411">
    <property type="entry name" value="Beta-prop_Vps41"/>
    <property type="match status" value="1"/>
</dbReference>
<dbReference type="Pfam" id="PF23556">
    <property type="entry name" value="TPR_Vps41"/>
    <property type="match status" value="1"/>
</dbReference>
<dbReference type="SUPFAM" id="SSF50978">
    <property type="entry name" value="WD40 repeat-like"/>
    <property type="match status" value="1"/>
</dbReference>
<sequence>MEEAIKKDSISCLLVNERFNIVGTHWGTVMVIDYNGNIIKQFSVHNAVINDLSIDKAADYLGSCSNDGKVVITSLWTDNIPPLVHSFEGKPMSSLSLDPFYETTREFCCGGQYGQLLLNTKGWLWNNQQVIHSGEGPIHCIAWHNFTKKVKDKSVQQNLVAFATDLGIRIYDRKQKELLFVDKSPNGSKLDMYRCCMHWENDQLLVGWQNFVQLIKVVTSSDSSSIQILYEFKTTFDLSGVYPFQRDTFIILENRKEESGYVPFVHFFDQNQMESKSIIRIPGIGGFNKSFGLKYEPRDSIFYFYSTKCILRADKYDKFDHLQYLLKMKDYEKILTFIQGREGEFEGISELKDIALKYLFKLMDREKIEMVIEKAPTLLLNDADSWKKLIQRFIKEDIINDILPIIPTQNPTLDTSLYTNILIFLFNTSEFNKILKLSSIWEGLYDKQKIFLLIQKRLQNLDEDLQESEKQLIQDILLICTPNTQI</sequence>
<proteinExistence type="predicted"/>
<dbReference type="InterPro" id="IPR045111">
    <property type="entry name" value="Vps41/Vps8"/>
</dbReference>
<dbReference type="Gene3D" id="2.130.10.10">
    <property type="entry name" value="YVTN repeat-like/Quinoprotein amine dehydrogenase"/>
    <property type="match status" value="1"/>
</dbReference>
<protein>
    <recommendedName>
        <fullName evidence="1">Vps41 beta-propeller domain-containing protein</fullName>
    </recommendedName>
</protein>
<name>A0A6B2L2F2_9EUKA</name>
<dbReference type="InterPro" id="IPR036322">
    <property type="entry name" value="WD40_repeat_dom_sf"/>
</dbReference>
<dbReference type="PANTHER" id="PTHR12616:SF1">
    <property type="entry name" value="VACUOLAR PROTEIN SORTING-ASSOCIATED PROTEIN 41 HOMOLOG"/>
    <property type="match status" value="1"/>
</dbReference>
<dbReference type="GO" id="GO:0006623">
    <property type="term" value="P:protein targeting to vacuole"/>
    <property type="evidence" value="ECO:0007669"/>
    <property type="project" value="InterPro"/>
</dbReference>
<dbReference type="InterPro" id="IPR057780">
    <property type="entry name" value="Beta-prop_Vps41"/>
</dbReference>
<dbReference type="AlphaFoldDB" id="A0A6B2L2F2"/>
<accession>A0A6B2L2F2</accession>
<feature type="domain" description="Vps41 beta-propeller" evidence="1">
    <location>
        <begin position="3"/>
        <end position="259"/>
    </location>
</feature>
<dbReference type="GO" id="GO:0009267">
    <property type="term" value="P:cellular response to starvation"/>
    <property type="evidence" value="ECO:0007669"/>
    <property type="project" value="TreeGrafter"/>
</dbReference>
<evidence type="ECO:0000313" key="2">
    <source>
        <dbReference type="EMBL" id="NDV31091.1"/>
    </source>
</evidence>
<reference evidence="2" key="1">
    <citation type="journal article" date="2020" name="J. Eukaryot. Microbiol.">
        <title>De novo Sequencing, Assembly and Annotation of the Transcriptome for the Free-Living Testate Amoeba Arcella intermedia.</title>
        <authorList>
            <person name="Ribeiro G.M."/>
            <person name="Porfirio-Sousa A.L."/>
            <person name="Maurer-Alcala X.X."/>
            <person name="Katz L.A."/>
            <person name="Lahr D.J.G."/>
        </authorList>
    </citation>
    <scope>NUCLEOTIDE SEQUENCE</scope>
</reference>
<dbReference type="SMART" id="SM00320">
    <property type="entry name" value="WD40"/>
    <property type="match status" value="2"/>
</dbReference>
<dbReference type="GO" id="GO:0016236">
    <property type="term" value="P:macroautophagy"/>
    <property type="evidence" value="ECO:0007669"/>
    <property type="project" value="TreeGrafter"/>
</dbReference>
<evidence type="ECO:0000259" key="1">
    <source>
        <dbReference type="Pfam" id="PF23411"/>
    </source>
</evidence>
<dbReference type="EMBL" id="GIBP01002122">
    <property type="protein sequence ID" value="NDV31091.1"/>
    <property type="molecule type" value="Transcribed_RNA"/>
</dbReference>
<dbReference type="InterPro" id="IPR015943">
    <property type="entry name" value="WD40/YVTN_repeat-like_dom_sf"/>
</dbReference>
<dbReference type="GO" id="GO:0005770">
    <property type="term" value="C:late endosome"/>
    <property type="evidence" value="ECO:0007669"/>
    <property type="project" value="TreeGrafter"/>
</dbReference>
<dbReference type="PANTHER" id="PTHR12616">
    <property type="entry name" value="VACUOLAR PROTEIN SORTING VPS41"/>
    <property type="match status" value="1"/>
</dbReference>